<dbReference type="AlphaFoldDB" id="A0A430ACX6"/>
<accession>A0A430ACX6</accession>
<reference evidence="1 2" key="1">
    <citation type="submission" date="2017-05" db="EMBL/GenBank/DDBJ databases">
        <title>Vagococcus spp. assemblies.</title>
        <authorList>
            <person name="Gulvik C.A."/>
        </authorList>
    </citation>
    <scope>NUCLEOTIDE SEQUENCE [LARGE SCALE GENOMIC DNA]</scope>
    <source>
        <strain evidence="1 2">CCUG 41755</strain>
    </source>
</reference>
<evidence type="ECO:0000313" key="2">
    <source>
        <dbReference type="Proteomes" id="UP000287101"/>
    </source>
</evidence>
<name>A0A430ACX6_9ENTE</name>
<organism evidence="1 2">
    <name type="scientific">Vagococcus fessus</name>
    <dbReference type="NCBI Taxonomy" id="120370"/>
    <lineage>
        <taxon>Bacteria</taxon>
        <taxon>Bacillati</taxon>
        <taxon>Bacillota</taxon>
        <taxon>Bacilli</taxon>
        <taxon>Lactobacillales</taxon>
        <taxon>Enterococcaceae</taxon>
        <taxon>Vagococcus</taxon>
    </lineage>
</organism>
<sequence length="306" mass="35686">MDRFEEKREKFRFPLFDDAEPVKLPEENSRHLFQNQESFDVNIDESISKSSTVTEGVMSDKEDVNLDDDLVMLQKETSEKFDFSYQGPPMEKPIIEMKKPIFYNDHHSSFEEKKKVGHSHHKPNFQAEIMEEKLEIKNSKIPSYSEEEQDRPVRRHHFVPRKIPSQIAKHTPKESIEKIESKEILERLKKPTSSYMSFDLEATTIYKESDNVIIENTATSDFLSDIPGIFDEVPIISEPISDDEKAEEIPLTRQEFKKLSRKGDVDLPAITKKKQKEMKTSRLDRGLGSIIEEQLASNKKSQYFDL</sequence>
<dbReference type="RefSeq" id="WP_126830961.1">
    <property type="nucleotide sequence ID" value="NZ_CBCRYB010000007.1"/>
</dbReference>
<dbReference type="EMBL" id="NGJY01000001">
    <property type="protein sequence ID" value="RSU05074.1"/>
    <property type="molecule type" value="Genomic_DNA"/>
</dbReference>
<evidence type="ECO:0000313" key="1">
    <source>
        <dbReference type="EMBL" id="RSU05074.1"/>
    </source>
</evidence>
<dbReference type="Proteomes" id="UP000287101">
    <property type="component" value="Unassembled WGS sequence"/>
</dbReference>
<comment type="caution">
    <text evidence="1">The sequence shown here is derived from an EMBL/GenBank/DDBJ whole genome shotgun (WGS) entry which is preliminary data.</text>
</comment>
<gene>
    <name evidence="1" type="ORF">CBF31_03385</name>
</gene>
<protein>
    <submittedName>
        <fullName evidence="1">Uncharacterized protein</fullName>
    </submittedName>
</protein>
<proteinExistence type="predicted"/>
<dbReference type="OrthoDB" id="2193439at2"/>
<keyword evidence="2" id="KW-1185">Reference proteome</keyword>